<evidence type="ECO:0000313" key="3">
    <source>
        <dbReference type="Proteomes" id="UP000198762"/>
    </source>
</evidence>
<dbReference type="AlphaFoldDB" id="A0A1I0A280"/>
<dbReference type="InterPro" id="IPR009875">
    <property type="entry name" value="PilZ_domain"/>
</dbReference>
<sequence>MQERRSRQRLPSIRVSARVGIKRGLFGRDWLTVRVLDVTERGVAFTGDVPLAQGESFQMSLRLTTETGDFVVEKASASVANVRDLSERRIYGARFSDDNPDATRRSLDQIEGIVKRYKELSTRIFRHREDRRAV</sequence>
<dbReference type="STRING" id="430453.SAMN04487962_102166"/>
<dbReference type="OrthoDB" id="6196119at2"/>
<dbReference type="Pfam" id="PF07238">
    <property type="entry name" value="PilZ"/>
    <property type="match status" value="1"/>
</dbReference>
<evidence type="ECO:0000313" key="2">
    <source>
        <dbReference type="EMBL" id="SES88056.1"/>
    </source>
</evidence>
<dbReference type="Proteomes" id="UP000198762">
    <property type="component" value="Unassembled WGS sequence"/>
</dbReference>
<dbReference type="RefSeq" id="WP_091848851.1">
    <property type="nucleotide sequence ID" value="NZ_FOHZ01000002.1"/>
</dbReference>
<dbReference type="EMBL" id="FOHZ01000002">
    <property type="protein sequence ID" value="SES88056.1"/>
    <property type="molecule type" value="Genomic_DNA"/>
</dbReference>
<accession>A0A1I0A280</accession>
<name>A0A1I0A280_9GAMM</name>
<dbReference type="SUPFAM" id="SSF141371">
    <property type="entry name" value="PilZ domain-like"/>
    <property type="match status" value="1"/>
</dbReference>
<keyword evidence="3" id="KW-1185">Reference proteome</keyword>
<protein>
    <recommendedName>
        <fullName evidence="1">PilZ domain-containing protein</fullName>
    </recommendedName>
</protein>
<feature type="domain" description="PilZ" evidence="1">
    <location>
        <begin position="3"/>
        <end position="109"/>
    </location>
</feature>
<evidence type="ECO:0000259" key="1">
    <source>
        <dbReference type="Pfam" id="PF07238"/>
    </source>
</evidence>
<dbReference type="GO" id="GO:0035438">
    <property type="term" value="F:cyclic-di-GMP binding"/>
    <property type="evidence" value="ECO:0007669"/>
    <property type="project" value="InterPro"/>
</dbReference>
<proteinExistence type="predicted"/>
<dbReference type="Gene3D" id="2.40.10.220">
    <property type="entry name" value="predicted glycosyltransferase like domains"/>
    <property type="match status" value="1"/>
</dbReference>
<organism evidence="2 3">
    <name type="scientific">Marinobacter segnicrescens</name>
    <dbReference type="NCBI Taxonomy" id="430453"/>
    <lineage>
        <taxon>Bacteria</taxon>
        <taxon>Pseudomonadati</taxon>
        <taxon>Pseudomonadota</taxon>
        <taxon>Gammaproteobacteria</taxon>
        <taxon>Pseudomonadales</taxon>
        <taxon>Marinobacteraceae</taxon>
        <taxon>Marinobacter</taxon>
    </lineage>
</organism>
<reference evidence="3" key="1">
    <citation type="submission" date="2016-10" db="EMBL/GenBank/DDBJ databases">
        <authorList>
            <person name="Varghese N."/>
            <person name="Submissions S."/>
        </authorList>
    </citation>
    <scope>NUCLEOTIDE SEQUENCE [LARGE SCALE GENOMIC DNA]</scope>
    <source>
        <strain evidence="3">CGMCC 1.6489</strain>
    </source>
</reference>
<gene>
    <name evidence="2" type="ORF">SAMN04487962_102166</name>
</gene>